<dbReference type="Proteomes" id="UP000194873">
    <property type="component" value="Unassembled WGS sequence"/>
</dbReference>
<dbReference type="Pfam" id="PF13517">
    <property type="entry name" value="FG-GAP_3"/>
    <property type="match status" value="3"/>
</dbReference>
<keyword evidence="1" id="KW-0732">Signal</keyword>
<accession>A0A243WEU3</accession>
<feature type="domain" description="Secretion system C-terminal sorting" evidence="3">
    <location>
        <begin position="480"/>
        <end position="557"/>
    </location>
</feature>
<dbReference type="Gene3D" id="2.130.10.130">
    <property type="entry name" value="Integrin alpha, N-terminal"/>
    <property type="match status" value="2"/>
</dbReference>
<dbReference type="NCBIfam" id="TIGR04183">
    <property type="entry name" value="Por_Secre_tail"/>
    <property type="match status" value="1"/>
</dbReference>
<dbReference type="EMBL" id="MTSE01000004">
    <property type="protein sequence ID" value="OUJ74254.1"/>
    <property type="molecule type" value="Genomic_DNA"/>
</dbReference>
<evidence type="ECO:0000256" key="1">
    <source>
        <dbReference type="ARBA" id="ARBA00022729"/>
    </source>
</evidence>
<evidence type="ECO:0000313" key="4">
    <source>
        <dbReference type="EMBL" id="OUJ74254.1"/>
    </source>
</evidence>
<dbReference type="AlphaFoldDB" id="A0A243WEU3"/>
<sequence>MLTLPLQAQMQAQQFAPARYAPAACATSVHLTYSHDLYASTAANVGVFSQLAGGRKAGTATVAGRTVTFDPATNFKAGETVLVTSPTSVLSSSEAPSKPLVYQFTTQVKPSSGTFATSAEATLGFSPSSTAVADIDGDGDLDLLATNSSPNWVSVHLNDGKGNFSEDWTESGVGRSPKSLRMADFDNDGDLDFVVISGGGNGASVSVGLNDGTGHFPGRTSVDVGFTTTTDRLVTVGDVDGDGSQDLLIAADGGIFVSLNNGTGRFGALSPKLAVTQTTAVDMNTADLDNDGDLDLLVATTSAHRLHVLLNNGAGQFSYAYALHLPASPSALATADIDGDGDLDVLTTSYASPAVPGTVTLLRNNGAGILSDEASILVGKTPSGLLAADLDGDGDLDLLTTNDGDGTLSIRRNDGHGNFSSSTDLAAGPHPSGLLAADLDGDGDLDLVTRSRLVEKARVFFNGTAVLAAAADKPVEPAYVYPNPAQDDFVVEYTVASAQPATLTLLDPLGRCVYQQTVRLAAGRNHFSLSGAALSSGIYYLTLTPIATPATSQKIMITH</sequence>
<dbReference type="InterPro" id="IPR032812">
    <property type="entry name" value="SbsA_Ig"/>
</dbReference>
<evidence type="ECO:0000259" key="3">
    <source>
        <dbReference type="Pfam" id="PF18962"/>
    </source>
</evidence>
<dbReference type="InterPro" id="IPR028994">
    <property type="entry name" value="Integrin_alpha_N"/>
</dbReference>
<reference evidence="4 5" key="1">
    <citation type="submission" date="2017-01" db="EMBL/GenBank/DDBJ databases">
        <title>A new Hymenobacter.</title>
        <authorList>
            <person name="Liang Y."/>
            <person name="Feng F."/>
        </authorList>
    </citation>
    <scope>NUCLEOTIDE SEQUENCE [LARGE SCALE GENOMIC DNA]</scope>
    <source>
        <strain evidence="4">MIMBbqt21</strain>
    </source>
</reference>
<name>A0A243WEU3_9BACT</name>
<dbReference type="Pfam" id="PF01839">
    <property type="entry name" value="FG-GAP"/>
    <property type="match status" value="1"/>
</dbReference>
<protein>
    <recommendedName>
        <fullName evidence="6">Secretion system C-terminal sorting domain-containing protein</fullName>
    </recommendedName>
</protein>
<organism evidence="4 5">
    <name type="scientific">Hymenobacter crusticola</name>
    <dbReference type="NCBI Taxonomy" id="1770526"/>
    <lineage>
        <taxon>Bacteria</taxon>
        <taxon>Pseudomonadati</taxon>
        <taxon>Bacteroidota</taxon>
        <taxon>Cytophagia</taxon>
        <taxon>Cytophagales</taxon>
        <taxon>Hymenobacteraceae</taxon>
        <taxon>Hymenobacter</taxon>
    </lineage>
</organism>
<dbReference type="PANTHER" id="PTHR45460">
    <property type="entry name" value="SIMILAR TO CYSTEINE PROTEINASE"/>
    <property type="match status" value="1"/>
</dbReference>
<evidence type="ECO:0008006" key="6">
    <source>
        <dbReference type="Google" id="ProtNLM"/>
    </source>
</evidence>
<dbReference type="InterPro" id="IPR013517">
    <property type="entry name" value="FG-GAP"/>
</dbReference>
<evidence type="ECO:0000259" key="2">
    <source>
        <dbReference type="Pfam" id="PF13205"/>
    </source>
</evidence>
<dbReference type="SUPFAM" id="SSF69318">
    <property type="entry name" value="Integrin alpha N-terminal domain"/>
    <property type="match status" value="1"/>
</dbReference>
<gene>
    <name evidence="4" type="ORF">BXP70_11050</name>
</gene>
<proteinExistence type="predicted"/>
<evidence type="ECO:0000313" key="5">
    <source>
        <dbReference type="Proteomes" id="UP000194873"/>
    </source>
</evidence>
<feature type="domain" description="SbsA Ig-like" evidence="2">
    <location>
        <begin position="12"/>
        <end position="106"/>
    </location>
</feature>
<dbReference type="Pfam" id="PF18962">
    <property type="entry name" value="Por_Secre_tail"/>
    <property type="match status" value="1"/>
</dbReference>
<dbReference type="Pfam" id="PF13205">
    <property type="entry name" value="Big_5"/>
    <property type="match status" value="1"/>
</dbReference>
<comment type="caution">
    <text evidence="4">The sequence shown here is derived from an EMBL/GenBank/DDBJ whole genome shotgun (WGS) entry which is preliminary data.</text>
</comment>
<keyword evidence="5" id="KW-1185">Reference proteome</keyword>
<dbReference type="InterPro" id="IPR026444">
    <property type="entry name" value="Secre_tail"/>
</dbReference>
<dbReference type="PANTHER" id="PTHR45460:SF2">
    <property type="entry name" value="ALPHA 1,3 GLUCANASE, GH71 FAMILY (EUROFUNG)"/>
    <property type="match status" value="1"/>
</dbReference>